<evidence type="ECO:0000256" key="4">
    <source>
        <dbReference type="ARBA" id="ARBA00022563"/>
    </source>
</evidence>
<dbReference type="GO" id="GO:0004146">
    <property type="term" value="F:dihydrofolate reductase activity"/>
    <property type="evidence" value="ECO:0007669"/>
    <property type="project" value="UniProtKB-EC"/>
</dbReference>
<dbReference type="GO" id="GO:0005829">
    <property type="term" value="C:cytosol"/>
    <property type="evidence" value="ECO:0007669"/>
    <property type="project" value="TreeGrafter"/>
</dbReference>
<evidence type="ECO:0000256" key="6">
    <source>
        <dbReference type="ARBA" id="ARBA00023002"/>
    </source>
</evidence>
<dbReference type="CDD" id="cd00209">
    <property type="entry name" value="DHFR"/>
    <property type="match status" value="1"/>
</dbReference>
<evidence type="ECO:0000256" key="3">
    <source>
        <dbReference type="ARBA" id="ARBA00012856"/>
    </source>
</evidence>
<accession>A0A0M9CEP5</accession>
<dbReference type="InterPro" id="IPR024072">
    <property type="entry name" value="DHFR-like_dom_sf"/>
</dbReference>
<evidence type="ECO:0000313" key="11">
    <source>
        <dbReference type="EMBL" id="SEE20726.1"/>
    </source>
</evidence>
<comment type="similarity">
    <text evidence="2 8">Belongs to the dihydrofolate reductase family.</text>
</comment>
<dbReference type="Gene3D" id="3.40.430.10">
    <property type="entry name" value="Dihydrofolate Reductase, subunit A"/>
    <property type="match status" value="1"/>
</dbReference>
<evidence type="ECO:0000256" key="2">
    <source>
        <dbReference type="ARBA" id="ARBA00009539"/>
    </source>
</evidence>
<dbReference type="Pfam" id="PF00186">
    <property type="entry name" value="DHFR_1"/>
    <property type="match status" value="1"/>
</dbReference>
<dbReference type="EMBL" id="LGBR01000001">
    <property type="protein sequence ID" value="KOY51012.1"/>
    <property type="molecule type" value="Genomic_DNA"/>
</dbReference>
<keyword evidence="13" id="KW-1185">Reference proteome</keyword>
<evidence type="ECO:0000256" key="5">
    <source>
        <dbReference type="ARBA" id="ARBA00022857"/>
    </source>
</evidence>
<keyword evidence="5 8" id="KW-0521">NADP</keyword>
<dbReference type="InterPro" id="IPR001796">
    <property type="entry name" value="DHFR_dom"/>
</dbReference>
<evidence type="ECO:0000259" key="9">
    <source>
        <dbReference type="PROSITE" id="PS51330"/>
    </source>
</evidence>
<name>A0A0M9CEP5_9FLAO</name>
<feature type="domain" description="DHFR" evidence="9">
    <location>
        <begin position="1"/>
        <end position="161"/>
    </location>
</feature>
<dbReference type="STRING" id="1300348.I602_572"/>
<keyword evidence="4 8" id="KW-0554">One-carbon metabolism</keyword>
<dbReference type="PIRSF" id="PIRSF000194">
    <property type="entry name" value="DHFR"/>
    <property type="match status" value="1"/>
</dbReference>
<evidence type="ECO:0000313" key="10">
    <source>
        <dbReference type="EMBL" id="KOY51012.1"/>
    </source>
</evidence>
<reference evidence="11 13" key="2">
    <citation type="submission" date="2016-10" db="EMBL/GenBank/DDBJ databases">
        <authorList>
            <person name="Varghese N."/>
            <person name="Submissions S."/>
        </authorList>
    </citation>
    <scope>NUCLEOTIDE SEQUENCE [LARGE SCALE GENOMIC DNA]</scope>
    <source>
        <strain evidence="11 13">DSW-5</strain>
    </source>
</reference>
<comment type="catalytic activity">
    <reaction evidence="8">
        <text>(6S)-5,6,7,8-tetrahydrofolate + NADP(+) = 7,8-dihydrofolate + NADPH + H(+)</text>
        <dbReference type="Rhea" id="RHEA:15009"/>
        <dbReference type="ChEBI" id="CHEBI:15378"/>
        <dbReference type="ChEBI" id="CHEBI:57451"/>
        <dbReference type="ChEBI" id="CHEBI:57453"/>
        <dbReference type="ChEBI" id="CHEBI:57783"/>
        <dbReference type="ChEBI" id="CHEBI:58349"/>
        <dbReference type="EC" id="1.5.1.3"/>
    </reaction>
</comment>
<dbReference type="FunFam" id="3.40.430.10:FF:000001">
    <property type="entry name" value="Dihydrofolate reductase"/>
    <property type="match status" value="1"/>
</dbReference>
<dbReference type="GO" id="GO:0046452">
    <property type="term" value="P:dihydrofolate metabolic process"/>
    <property type="evidence" value="ECO:0007669"/>
    <property type="project" value="TreeGrafter"/>
</dbReference>
<dbReference type="Proteomes" id="UP000037716">
    <property type="component" value="Unassembled WGS sequence"/>
</dbReference>
<sequence>MITIIAAIAKNNALGKNNDLIWHLPADLKRFKKVTTGHHILMGRNTFESIGRPLPNRTTIIITKNENYVQEGCLIANSVEQAIEMAHEDNQIFIIGGAQVYEYAMKHDFADALDITLVHHEFDADVYFPEIDPSIWERVEREDFIADEKNKFDYSFIRYKKIAN</sequence>
<dbReference type="EMBL" id="FNUE01000001">
    <property type="protein sequence ID" value="SEE20726.1"/>
    <property type="molecule type" value="Genomic_DNA"/>
</dbReference>
<organism evidence="10 12">
    <name type="scientific">Polaribacter dokdonensis DSW-5</name>
    <dbReference type="NCBI Taxonomy" id="1300348"/>
    <lineage>
        <taxon>Bacteria</taxon>
        <taxon>Pseudomonadati</taxon>
        <taxon>Bacteroidota</taxon>
        <taxon>Flavobacteriia</taxon>
        <taxon>Flavobacteriales</taxon>
        <taxon>Flavobacteriaceae</taxon>
    </lineage>
</organism>
<dbReference type="PANTHER" id="PTHR48069:SF3">
    <property type="entry name" value="DIHYDROFOLATE REDUCTASE"/>
    <property type="match status" value="1"/>
</dbReference>
<keyword evidence="6 8" id="KW-0560">Oxidoreductase</keyword>
<dbReference type="PANTHER" id="PTHR48069">
    <property type="entry name" value="DIHYDROFOLATE REDUCTASE"/>
    <property type="match status" value="1"/>
</dbReference>
<comment type="pathway">
    <text evidence="1 8">Cofactor biosynthesis; tetrahydrofolate biosynthesis; 5,6,7,8-tetrahydrofolate from 7,8-dihydrofolate: step 1/1.</text>
</comment>
<dbReference type="EC" id="1.5.1.3" evidence="3 8"/>
<comment type="caution">
    <text evidence="10">The sequence shown here is derived from an EMBL/GenBank/DDBJ whole genome shotgun (WGS) entry which is preliminary data.</text>
</comment>
<dbReference type="GO" id="GO:0046654">
    <property type="term" value="P:tetrahydrofolate biosynthetic process"/>
    <property type="evidence" value="ECO:0007669"/>
    <property type="project" value="UniProtKB-UniPathway"/>
</dbReference>
<dbReference type="GO" id="GO:0006730">
    <property type="term" value="P:one-carbon metabolic process"/>
    <property type="evidence" value="ECO:0007669"/>
    <property type="project" value="UniProtKB-KW"/>
</dbReference>
<dbReference type="UniPathway" id="UPA00077">
    <property type="reaction ID" value="UER00158"/>
</dbReference>
<dbReference type="OrthoDB" id="9804315at2"/>
<evidence type="ECO:0000256" key="8">
    <source>
        <dbReference type="PIRNR" id="PIRNR000194"/>
    </source>
</evidence>
<evidence type="ECO:0000256" key="1">
    <source>
        <dbReference type="ARBA" id="ARBA00004903"/>
    </source>
</evidence>
<evidence type="ECO:0000313" key="12">
    <source>
        <dbReference type="Proteomes" id="UP000037716"/>
    </source>
</evidence>
<dbReference type="InterPro" id="IPR012259">
    <property type="entry name" value="DHFR"/>
</dbReference>
<dbReference type="AlphaFoldDB" id="A0A0M9CEP5"/>
<dbReference type="PRINTS" id="PR00070">
    <property type="entry name" value="DHFR"/>
</dbReference>
<evidence type="ECO:0000256" key="7">
    <source>
        <dbReference type="ARBA" id="ARBA00025067"/>
    </source>
</evidence>
<dbReference type="GO" id="GO:0046655">
    <property type="term" value="P:folic acid metabolic process"/>
    <property type="evidence" value="ECO:0007669"/>
    <property type="project" value="TreeGrafter"/>
</dbReference>
<comment type="function">
    <text evidence="7 8">Key enzyme in folate metabolism. Catalyzes an essential reaction for de novo glycine and purine synthesis, and for DNA precursor synthesis.</text>
</comment>
<gene>
    <name evidence="10" type="ORF">I602_572</name>
    <name evidence="11" type="ORF">SAMN05444353_1210</name>
</gene>
<dbReference type="PROSITE" id="PS51330">
    <property type="entry name" value="DHFR_2"/>
    <property type="match status" value="1"/>
</dbReference>
<dbReference type="Proteomes" id="UP000183071">
    <property type="component" value="Unassembled WGS sequence"/>
</dbReference>
<dbReference type="RefSeq" id="WP_053973245.1">
    <property type="nucleotide sequence ID" value="NZ_FNUE01000001.1"/>
</dbReference>
<dbReference type="SUPFAM" id="SSF53597">
    <property type="entry name" value="Dihydrofolate reductase-like"/>
    <property type="match status" value="1"/>
</dbReference>
<dbReference type="PATRIC" id="fig|1300348.6.peg.571"/>
<evidence type="ECO:0000313" key="13">
    <source>
        <dbReference type="Proteomes" id="UP000183071"/>
    </source>
</evidence>
<protein>
    <recommendedName>
        <fullName evidence="3 8">Dihydrofolate reductase</fullName>
        <ecNumber evidence="3 8">1.5.1.3</ecNumber>
    </recommendedName>
</protein>
<dbReference type="GO" id="GO:0070401">
    <property type="term" value="F:NADP+ binding"/>
    <property type="evidence" value="ECO:0007669"/>
    <property type="project" value="UniProtKB-ARBA"/>
</dbReference>
<reference evidence="10 12" key="1">
    <citation type="submission" date="2015-07" db="EMBL/GenBank/DDBJ databases">
        <title>Genome of Polaribacter dokdonenesis DSW-5, isolated from seawater off Dokdo in Korea.</title>
        <authorList>
            <person name="Yoon K."/>
            <person name="Song J.Y."/>
            <person name="Kim J.F."/>
        </authorList>
    </citation>
    <scope>NUCLEOTIDE SEQUENCE [LARGE SCALE GENOMIC DNA]</scope>
    <source>
        <strain evidence="10 12">DSW-5</strain>
    </source>
</reference>
<proteinExistence type="inferred from homology"/>